<sequence length="459" mass="47082">MTIDINSVRPVLRPVPGDGILARQGDLVLLCDASAEWAPQVNRLLDTLGEVAARGDGRDLCRRLTHLLSDDGDAGGYPALCAFGPCPDGWAVLLHGRALATLSGPVGPIHLDGRESVTCVNRLVDPDVTLTSVRLGEEATDRDADDWSVLQSGVIRAGGVLAADAAAPTSPAPPVGPLLNVPPPAPPVGPLLNVPPPVSSGHPRMCGCAACVAAPATTGHPEQCACTACLPPATDRPPATPTAPPVPPTGPDVASALVQPVSAPPAPDPDAPSVPVHPISAPPATGPAAPEGPGPRAGAGPAPTPTVLGVRCRDGHLNDPRAPYCGTCGLSNANGGLDPEPGPRPPLGVLTFDDGSTYPLDRGYLLGRSPDSGDGGDGGCEPLAVDDRDASVSRVHARVDIDGWDVRLTDNGSTNGTFVWVEERNQWDRLRPGVPVVVAPGSWLRIGLRTLRYHSHRGI</sequence>
<keyword evidence="5" id="KW-1185">Reference proteome</keyword>
<feature type="domain" description="FHA" evidence="3">
    <location>
        <begin position="364"/>
        <end position="419"/>
    </location>
</feature>
<evidence type="ECO:0000259" key="3">
    <source>
        <dbReference type="PROSITE" id="PS50006"/>
    </source>
</evidence>
<dbReference type="EMBL" id="RBAK01000004">
    <property type="protein sequence ID" value="RKN47826.1"/>
    <property type="molecule type" value="Genomic_DNA"/>
</dbReference>
<proteinExistence type="predicted"/>
<organism evidence="4 5">
    <name type="scientific">Micromonospora endolithica</name>
    <dbReference type="NCBI Taxonomy" id="230091"/>
    <lineage>
        <taxon>Bacteria</taxon>
        <taxon>Bacillati</taxon>
        <taxon>Actinomycetota</taxon>
        <taxon>Actinomycetes</taxon>
        <taxon>Micromonosporales</taxon>
        <taxon>Micromonosporaceae</taxon>
        <taxon>Micromonospora</taxon>
    </lineage>
</organism>
<feature type="compositionally biased region" description="Pro residues" evidence="2">
    <location>
        <begin position="236"/>
        <end position="250"/>
    </location>
</feature>
<reference evidence="4 5" key="1">
    <citation type="journal article" date="2004" name="Syst. Appl. Microbiol.">
        <title>Cryptoendolithic actinomycetes from antarctic sandstone rock samples: Micromonospora endolithica sp. nov. and two isolates related to Micromonospora coerulea Jensen 1932.</title>
        <authorList>
            <person name="Hirsch P."/>
            <person name="Mevs U."/>
            <person name="Kroppenstedt R.M."/>
            <person name="Schumann P."/>
            <person name="Stackebrandt E."/>
        </authorList>
    </citation>
    <scope>NUCLEOTIDE SEQUENCE [LARGE SCALE GENOMIC DNA]</scope>
    <source>
        <strain evidence="4 5">JCM 12677</strain>
    </source>
</reference>
<gene>
    <name evidence="4" type="ORF">D7223_13880</name>
</gene>
<evidence type="ECO:0000313" key="4">
    <source>
        <dbReference type="EMBL" id="RKN47826.1"/>
    </source>
</evidence>
<evidence type="ECO:0000313" key="5">
    <source>
        <dbReference type="Proteomes" id="UP000281726"/>
    </source>
</evidence>
<evidence type="ECO:0000256" key="2">
    <source>
        <dbReference type="SAM" id="MobiDB-lite"/>
    </source>
</evidence>
<dbReference type="SMART" id="SM00240">
    <property type="entry name" value="FHA"/>
    <property type="match status" value="1"/>
</dbReference>
<dbReference type="SUPFAM" id="SSF49879">
    <property type="entry name" value="SMAD/FHA domain"/>
    <property type="match status" value="1"/>
</dbReference>
<dbReference type="InterPro" id="IPR008984">
    <property type="entry name" value="SMAD_FHA_dom_sf"/>
</dbReference>
<name>A0A3A9ZKK9_9ACTN</name>
<evidence type="ECO:0000256" key="1">
    <source>
        <dbReference type="ARBA" id="ARBA00022553"/>
    </source>
</evidence>
<dbReference type="Proteomes" id="UP000281726">
    <property type="component" value="Unassembled WGS sequence"/>
</dbReference>
<dbReference type="InterPro" id="IPR000253">
    <property type="entry name" value="FHA_dom"/>
</dbReference>
<dbReference type="PROSITE" id="PS50006">
    <property type="entry name" value="FHA_DOMAIN"/>
    <property type="match status" value="1"/>
</dbReference>
<dbReference type="CDD" id="cd00060">
    <property type="entry name" value="FHA"/>
    <property type="match status" value="1"/>
</dbReference>
<dbReference type="RefSeq" id="WP_120728786.1">
    <property type="nucleotide sequence ID" value="NZ_RBAK01000004.1"/>
</dbReference>
<feature type="compositionally biased region" description="Pro residues" evidence="2">
    <location>
        <begin position="280"/>
        <end position="293"/>
    </location>
</feature>
<feature type="region of interest" description="Disordered" evidence="2">
    <location>
        <begin position="236"/>
        <end position="306"/>
    </location>
</feature>
<dbReference type="AlphaFoldDB" id="A0A3A9ZKK9"/>
<accession>A0A3A9ZKK9</accession>
<dbReference type="Gene3D" id="2.60.200.20">
    <property type="match status" value="1"/>
</dbReference>
<feature type="compositionally biased region" description="Pro residues" evidence="2">
    <location>
        <begin position="262"/>
        <end position="272"/>
    </location>
</feature>
<protein>
    <submittedName>
        <fullName evidence="4">FHA domain-containing protein</fullName>
    </submittedName>
</protein>
<dbReference type="OrthoDB" id="5240729at2"/>
<comment type="caution">
    <text evidence="4">The sequence shown here is derived from an EMBL/GenBank/DDBJ whole genome shotgun (WGS) entry which is preliminary data.</text>
</comment>
<dbReference type="Pfam" id="PF00498">
    <property type="entry name" value="FHA"/>
    <property type="match status" value="1"/>
</dbReference>
<keyword evidence="1" id="KW-0597">Phosphoprotein</keyword>